<evidence type="ECO:0000256" key="2">
    <source>
        <dbReference type="ARBA" id="ARBA00011233"/>
    </source>
</evidence>
<dbReference type="InterPro" id="IPR023614">
    <property type="entry name" value="Porin_dom_sf"/>
</dbReference>
<comment type="subunit">
    <text evidence="2">Homotrimer.</text>
</comment>
<dbReference type="PANTHER" id="PTHR34501">
    <property type="entry name" value="PROTEIN YDDL-RELATED"/>
    <property type="match status" value="1"/>
</dbReference>
<keyword evidence="9" id="KW-0472">Membrane</keyword>
<evidence type="ECO:0000256" key="10">
    <source>
        <dbReference type="ARBA" id="ARBA00023237"/>
    </source>
</evidence>
<proteinExistence type="predicted"/>
<evidence type="ECO:0000256" key="6">
    <source>
        <dbReference type="ARBA" id="ARBA00022729"/>
    </source>
</evidence>
<keyword evidence="7" id="KW-0406">Ion transport</keyword>
<dbReference type="Proteomes" id="UP000243719">
    <property type="component" value="Unassembled WGS sequence"/>
</dbReference>
<reference evidence="13" key="1">
    <citation type="submission" date="2016-09" db="EMBL/GenBank/DDBJ databases">
        <authorList>
            <person name="Varghese N."/>
            <person name="Submissions S."/>
        </authorList>
    </citation>
    <scope>NUCLEOTIDE SEQUENCE [LARGE SCALE GENOMIC DNA]</scope>
    <source>
        <strain evidence="13">JS23</strain>
    </source>
</reference>
<keyword evidence="4" id="KW-1134">Transmembrane beta strand</keyword>
<dbReference type="GO" id="GO:0006811">
    <property type="term" value="P:monoatomic ion transport"/>
    <property type="evidence" value="ECO:0007669"/>
    <property type="project" value="UniProtKB-KW"/>
</dbReference>
<dbReference type="InterPro" id="IPR050298">
    <property type="entry name" value="Gram-neg_bact_OMP"/>
</dbReference>
<gene>
    <name evidence="12" type="ORF">SAMN05216551_101263</name>
</gene>
<dbReference type="GO" id="GO:0009279">
    <property type="term" value="C:cell outer membrane"/>
    <property type="evidence" value="ECO:0007669"/>
    <property type="project" value="UniProtKB-SubCell"/>
</dbReference>
<dbReference type="PANTHER" id="PTHR34501:SF9">
    <property type="entry name" value="MAJOR OUTER MEMBRANE PROTEIN P.IA"/>
    <property type="match status" value="1"/>
</dbReference>
<dbReference type="CDD" id="cd00342">
    <property type="entry name" value="gram_neg_porins"/>
    <property type="match status" value="1"/>
</dbReference>
<comment type="subcellular location">
    <subcellularLocation>
        <location evidence="1">Cell outer membrane</location>
        <topology evidence="1">Multi-pass membrane protein</topology>
    </subcellularLocation>
</comment>
<keyword evidence="10" id="KW-0998">Cell outer membrane</keyword>
<organism evidence="12 13">
    <name type="scientific">Chitinasiproducens palmae</name>
    <dbReference type="NCBI Taxonomy" id="1770053"/>
    <lineage>
        <taxon>Bacteria</taxon>
        <taxon>Pseudomonadati</taxon>
        <taxon>Pseudomonadota</taxon>
        <taxon>Betaproteobacteria</taxon>
        <taxon>Burkholderiales</taxon>
        <taxon>Burkholderiaceae</taxon>
        <taxon>Chitinasiproducens</taxon>
    </lineage>
</organism>
<dbReference type="GO" id="GO:0046930">
    <property type="term" value="C:pore complex"/>
    <property type="evidence" value="ECO:0007669"/>
    <property type="project" value="UniProtKB-KW"/>
</dbReference>
<evidence type="ECO:0000256" key="7">
    <source>
        <dbReference type="ARBA" id="ARBA00023065"/>
    </source>
</evidence>
<keyword evidence="8" id="KW-0626">Porin</keyword>
<evidence type="ECO:0000256" key="9">
    <source>
        <dbReference type="ARBA" id="ARBA00023136"/>
    </source>
</evidence>
<accession>A0A1H2PJC3</accession>
<name>A0A1H2PJC3_9BURK</name>
<evidence type="ECO:0000256" key="4">
    <source>
        <dbReference type="ARBA" id="ARBA00022452"/>
    </source>
</evidence>
<evidence type="ECO:0000256" key="5">
    <source>
        <dbReference type="ARBA" id="ARBA00022692"/>
    </source>
</evidence>
<dbReference type="EMBL" id="FNLO01000001">
    <property type="protein sequence ID" value="SDV46337.1"/>
    <property type="molecule type" value="Genomic_DNA"/>
</dbReference>
<sequence length="388" mass="40953">MISRNNRPVPRRVACAGGRIERAAASPRLAWLALCCIGVVCSLPARAASGVTLWGAVDAGVTYVNNQVGGHSYAMDNGIAMPNLFGMRGVEELGGGNRAVFELIDQFNLGTGTTFPTNGGGIFGRNAYVGLQSDRYGKLTFGEQYDFMIDSLLRFDNSISIAGLYGFRQGPFAGLGIPGNVSGSANFDRMSGTAISNSVKYVTPTVAGFSGGALYSFGGVPGSLARGDGNSVGLNYAAGPLAVGAAYTYQRYAALDRGYAGIRNFGAGVDYKLERLAIDFLYTNTRNTANGAAINVLQVGARYQLTPAFSFGGAYQLMKGNATLAEDQAHQLSAGARYALSKSTVAYLEVVYQKVSGDDDPKAWIMAVPKASGNDRQLLTRIGILHRF</sequence>
<evidence type="ECO:0000259" key="11">
    <source>
        <dbReference type="Pfam" id="PF13609"/>
    </source>
</evidence>
<dbReference type="Pfam" id="PF13609">
    <property type="entry name" value="Porin_4"/>
    <property type="match status" value="1"/>
</dbReference>
<feature type="domain" description="Porin" evidence="11">
    <location>
        <begin position="40"/>
        <end position="357"/>
    </location>
</feature>
<dbReference type="STRING" id="1770053.SAMN05216551_101263"/>
<dbReference type="AlphaFoldDB" id="A0A1H2PJC3"/>
<keyword evidence="6" id="KW-0732">Signal</keyword>
<keyword evidence="3" id="KW-0813">Transport</keyword>
<keyword evidence="5" id="KW-0812">Transmembrane</keyword>
<keyword evidence="13" id="KW-1185">Reference proteome</keyword>
<evidence type="ECO:0000313" key="12">
    <source>
        <dbReference type="EMBL" id="SDV46337.1"/>
    </source>
</evidence>
<evidence type="ECO:0000256" key="3">
    <source>
        <dbReference type="ARBA" id="ARBA00022448"/>
    </source>
</evidence>
<protein>
    <submittedName>
        <fullName evidence="12">Outer membrane protein (Porin)</fullName>
    </submittedName>
</protein>
<dbReference type="Gene3D" id="2.40.160.10">
    <property type="entry name" value="Porin"/>
    <property type="match status" value="1"/>
</dbReference>
<evidence type="ECO:0000256" key="1">
    <source>
        <dbReference type="ARBA" id="ARBA00004571"/>
    </source>
</evidence>
<evidence type="ECO:0000256" key="8">
    <source>
        <dbReference type="ARBA" id="ARBA00023114"/>
    </source>
</evidence>
<evidence type="ECO:0000313" key="13">
    <source>
        <dbReference type="Proteomes" id="UP000243719"/>
    </source>
</evidence>
<dbReference type="GO" id="GO:0015288">
    <property type="term" value="F:porin activity"/>
    <property type="evidence" value="ECO:0007669"/>
    <property type="project" value="UniProtKB-KW"/>
</dbReference>
<dbReference type="InterPro" id="IPR033900">
    <property type="entry name" value="Gram_neg_porin_domain"/>
</dbReference>
<dbReference type="SUPFAM" id="SSF56935">
    <property type="entry name" value="Porins"/>
    <property type="match status" value="1"/>
</dbReference>